<proteinExistence type="predicted"/>
<name>A0A4Z2H257_9TELE</name>
<sequence length="126" mass="13581">MMEDGVKLLGHHRDPKGQIFYSIEFHAAILSYPRLKLVQLDEDDEDDEEDEEDEDSFSTAVFLMTFAGVSFRASRSSCVTFCRLGAEARGVMIDAMCPGGGEGTPRGEGRPPSATNEVGEAGGGFG</sequence>
<protein>
    <submittedName>
        <fullName evidence="2">Uncharacterized protein</fullName>
    </submittedName>
</protein>
<gene>
    <name evidence="2" type="ORF">EYF80_030914</name>
</gene>
<feature type="region of interest" description="Disordered" evidence="1">
    <location>
        <begin position="99"/>
        <end position="126"/>
    </location>
</feature>
<comment type="caution">
    <text evidence="2">The sequence shown here is derived from an EMBL/GenBank/DDBJ whole genome shotgun (WGS) entry which is preliminary data.</text>
</comment>
<evidence type="ECO:0000256" key="1">
    <source>
        <dbReference type="SAM" id="MobiDB-lite"/>
    </source>
</evidence>
<accession>A0A4Z2H257</accession>
<dbReference type="AlphaFoldDB" id="A0A4Z2H257"/>
<evidence type="ECO:0000313" key="2">
    <source>
        <dbReference type="EMBL" id="TNN58904.1"/>
    </source>
</evidence>
<reference evidence="2 3" key="1">
    <citation type="submission" date="2019-03" db="EMBL/GenBank/DDBJ databases">
        <title>First draft genome of Liparis tanakae, snailfish: a comprehensive survey of snailfish specific genes.</title>
        <authorList>
            <person name="Kim W."/>
            <person name="Song I."/>
            <person name="Jeong J.-H."/>
            <person name="Kim D."/>
            <person name="Kim S."/>
            <person name="Ryu S."/>
            <person name="Song J.Y."/>
            <person name="Lee S.K."/>
        </authorList>
    </citation>
    <scope>NUCLEOTIDE SEQUENCE [LARGE SCALE GENOMIC DNA]</scope>
    <source>
        <tissue evidence="2">Muscle</tissue>
    </source>
</reference>
<evidence type="ECO:0000313" key="3">
    <source>
        <dbReference type="Proteomes" id="UP000314294"/>
    </source>
</evidence>
<dbReference type="Proteomes" id="UP000314294">
    <property type="component" value="Unassembled WGS sequence"/>
</dbReference>
<organism evidence="2 3">
    <name type="scientific">Liparis tanakae</name>
    <name type="common">Tanaka's snailfish</name>
    <dbReference type="NCBI Taxonomy" id="230148"/>
    <lineage>
        <taxon>Eukaryota</taxon>
        <taxon>Metazoa</taxon>
        <taxon>Chordata</taxon>
        <taxon>Craniata</taxon>
        <taxon>Vertebrata</taxon>
        <taxon>Euteleostomi</taxon>
        <taxon>Actinopterygii</taxon>
        <taxon>Neopterygii</taxon>
        <taxon>Teleostei</taxon>
        <taxon>Neoteleostei</taxon>
        <taxon>Acanthomorphata</taxon>
        <taxon>Eupercaria</taxon>
        <taxon>Perciformes</taxon>
        <taxon>Cottioidei</taxon>
        <taxon>Cottales</taxon>
        <taxon>Liparidae</taxon>
        <taxon>Liparis</taxon>
    </lineage>
</organism>
<keyword evidence="3" id="KW-1185">Reference proteome</keyword>
<dbReference type="EMBL" id="SRLO01000368">
    <property type="protein sequence ID" value="TNN58904.1"/>
    <property type="molecule type" value="Genomic_DNA"/>
</dbReference>